<dbReference type="EMBL" id="CAJOBI010076452">
    <property type="protein sequence ID" value="CAF4480056.1"/>
    <property type="molecule type" value="Genomic_DNA"/>
</dbReference>
<feature type="non-terminal residue" evidence="3">
    <location>
        <position position="1"/>
    </location>
</feature>
<evidence type="ECO:0000256" key="1">
    <source>
        <dbReference type="PROSITE-ProRule" id="PRU00117"/>
    </source>
</evidence>
<dbReference type="PROSITE" id="PS50084">
    <property type="entry name" value="KH_TYPE_1"/>
    <property type="match status" value="1"/>
</dbReference>
<evidence type="ECO:0000259" key="2">
    <source>
        <dbReference type="Pfam" id="PF00013"/>
    </source>
</evidence>
<dbReference type="AlphaFoldDB" id="A0A8S2X5S4"/>
<dbReference type="Pfam" id="PF00013">
    <property type="entry name" value="KH_1"/>
    <property type="match status" value="1"/>
</dbReference>
<dbReference type="Gene3D" id="3.30.1370.10">
    <property type="entry name" value="K Homology domain, type 1"/>
    <property type="match status" value="1"/>
</dbReference>
<comment type="caution">
    <text evidence="3">The sequence shown here is derived from an EMBL/GenBank/DDBJ whole genome shotgun (WGS) entry which is preliminary data.</text>
</comment>
<evidence type="ECO:0000313" key="4">
    <source>
        <dbReference type="Proteomes" id="UP000676336"/>
    </source>
</evidence>
<accession>A0A8S2X5S4</accession>
<keyword evidence="1" id="KW-0694">RNA-binding</keyword>
<gene>
    <name evidence="3" type="ORF">SMN809_LOCUS33988</name>
</gene>
<feature type="domain" description="K Homology" evidence="2">
    <location>
        <begin position="1"/>
        <end position="48"/>
    </location>
</feature>
<evidence type="ECO:0000313" key="3">
    <source>
        <dbReference type="EMBL" id="CAF4480056.1"/>
    </source>
</evidence>
<proteinExistence type="predicted"/>
<dbReference type="SUPFAM" id="SSF54791">
    <property type="entry name" value="Eukaryotic type KH-domain (KH-domain type I)"/>
    <property type="match status" value="1"/>
</dbReference>
<reference evidence="3" key="1">
    <citation type="submission" date="2021-02" db="EMBL/GenBank/DDBJ databases">
        <authorList>
            <person name="Nowell W R."/>
        </authorList>
    </citation>
    <scope>NUCLEOTIDE SEQUENCE</scope>
</reference>
<protein>
    <recommendedName>
        <fullName evidence="2">K Homology domain-containing protein</fullName>
    </recommendedName>
</protein>
<dbReference type="GO" id="GO:0003723">
    <property type="term" value="F:RNA binding"/>
    <property type="evidence" value="ECO:0007669"/>
    <property type="project" value="UniProtKB-UniRule"/>
</dbReference>
<feature type="non-terminal residue" evidence="3">
    <location>
        <position position="50"/>
    </location>
</feature>
<dbReference type="Proteomes" id="UP000676336">
    <property type="component" value="Unassembled WGS sequence"/>
</dbReference>
<organism evidence="3 4">
    <name type="scientific">Rotaria magnacalcarata</name>
    <dbReference type="NCBI Taxonomy" id="392030"/>
    <lineage>
        <taxon>Eukaryota</taxon>
        <taxon>Metazoa</taxon>
        <taxon>Spiralia</taxon>
        <taxon>Gnathifera</taxon>
        <taxon>Rotifera</taxon>
        <taxon>Eurotatoria</taxon>
        <taxon>Bdelloidea</taxon>
        <taxon>Philodinida</taxon>
        <taxon>Philodinidae</taxon>
        <taxon>Rotaria</taxon>
    </lineage>
</organism>
<dbReference type="InterPro" id="IPR004088">
    <property type="entry name" value="KH_dom_type_1"/>
</dbReference>
<name>A0A8S2X5S4_9BILA</name>
<sequence length="50" mass="5722">QGSTVKQIKQTARAKIDVNKNEASNNQERIIIIRGQQENCIQACREILRI</sequence>
<dbReference type="InterPro" id="IPR036612">
    <property type="entry name" value="KH_dom_type_1_sf"/>
</dbReference>